<dbReference type="AlphaFoldDB" id="A0A5B7YHN0"/>
<name>A0A5B7YHN0_9ALTE</name>
<reference evidence="9 10" key="1">
    <citation type="submission" date="2019-04" db="EMBL/GenBank/DDBJ databases">
        <title>Salinimonas iocasae sp. nov., a halophilic bacterium isolated from the outer tube casing of tubeworms in Okinawa Trough.</title>
        <authorList>
            <person name="Zhang H."/>
            <person name="Wang H."/>
            <person name="Li C."/>
        </authorList>
    </citation>
    <scope>NUCLEOTIDE SEQUENCE [LARGE SCALE GENOMIC DNA]</scope>
    <source>
        <strain evidence="9 10">KX18D6</strain>
    </source>
</reference>
<gene>
    <name evidence="9" type="ORF">FBQ74_16665</name>
</gene>
<evidence type="ECO:0000256" key="4">
    <source>
        <dbReference type="ARBA" id="ARBA00061571"/>
    </source>
</evidence>
<evidence type="ECO:0000259" key="8">
    <source>
        <dbReference type="PROSITE" id="PS50893"/>
    </source>
</evidence>
<dbReference type="Proteomes" id="UP000304912">
    <property type="component" value="Chromosome"/>
</dbReference>
<feature type="coiled-coil region" evidence="6">
    <location>
        <begin position="552"/>
        <end position="579"/>
    </location>
</feature>
<feature type="region of interest" description="Disordered" evidence="7">
    <location>
        <begin position="523"/>
        <end position="545"/>
    </location>
</feature>
<proteinExistence type="inferred from homology"/>
<keyword evidence="3 9" id="KW-0067">ATP-binding</keyword>
<dbReference type="GO" id="GO:0005524">
    <property type="term" value="F:ATP binding"/>
    <property type="evidence" value="ECO:0007669"/>
    <property type="project" value="UniProtKB-KW"/>
</dbReference>
<dbReference type="CDD" id="cd03221">
    <property type="entry name" value="ABCF_EF-3"/>
    <property type="match status" value="2"/>
</dbReference>
<evidence type="ECO:0000256" key="6">
    <source>
        <dbReference type="SAM" id="Coils"/>
    </source>
</evidence>
<feature type="coiled-coil region" evidence="6">
    <location>
        <begin position="84"/>
        <end position="111"/>
    </location>
</feature>
<accession>A0A5B7YHN0</accession>
<dbReference type="InterPro" id="IPR027417">
    <property type="entry name" value="P-loop_NTPase"/>
</dbReference>
<dbReference type="OrthoDB" id="9808609at2"/>
<feature type="domain" description="ABC transporter" evidence="8">
    <location>
        <begin position="2"/>
        <end position="246"/>
    </location>
</feature>
<evidence type="ECO:0000313" key="9">
    <source>
        <dbReference type="EMBL" id="QCZ95008.1"/>
    </source>
</evidence>
<dbReference type="PROSITE" id="PS00211">
    <property type="entry name" value="ABC_TRANSPORTER_1"/>
    <property type="match status" value="2"/>
</dbReference>
<organism evidence="9 10">
    <name type="scientific">Salinimonas iocasae</name>
    <dbReference type="NCBI Taxonomy" id="2572577"/>
    <lineage>
        <taxon>Bacteria</taxon>
        <taxon>Pseudomonadati</taxon>
        <taxon>Pseudomonadota</taxon>
        <taxon>Gammaproteobacteria</taxon>
        <taxon>Alteromonadales</taxon>
        <taxon>Alteromonadaceae</taxon>
        <taxon>Alteromonas/Salinimonas group</taxon>
        <taxon>Salinimonas</taxon>
    </lineage>
</organism>
<dbReference type="SUPFAM" id="SSF52540">
    <property type="entry name" value="P-loop containing nucleoside triphosphate hydrolases"/>
    <property type="match status" value="2"/>
</dbReference>
<dbReference type="Gene3D" id="3.40.50.300">
    <property type="entry name" value="P-loop containing nucleotide triphosphate hydrolases"/>
    <property type="match status" value="2"/>
</dbReference>
<protein>
    <recommendedName>
        <fullName evidence="5">Probable ATP-binding protein YheS</fullName>
    </recommendedName>
</protein>
<dbReference type="PANTHER" id="PTHR19211">
    <property type="entry name" value="ATP-BINDING TRANSPORT PROTEIN-RELATED"/>
    <property type="match status" value="1"/>
</dbReference>
<dbReference type="InterPro" id="IPR003439">
    <property type="entry name" value="ABC_transporter-like_ATP-bd"/>
</dbReference>
<sequence length="633" mass="70518">MIKLSDITLMRGSKILLESASAQIFPGHKVALIGSNGCGKSSLFALLRGEISLDAGDCVVPGHWRIVSVAQETPAVSRSAIDYVIDGDKHLRQLQSELAEAEAQHEGERIAALHDSLDQAGAYDVEARAATILAGLGFSNTQLQAPVTDFSGGWRMRLNLAQALLCPSDLLLLDEPTNHLDLDAVIWLEKWLQRYTGTLMLISHDKAFIDATVSQIISVEQQQLVAYTGNYSAYETQRAERIRLQNIEYEKQQDKIAHLESFITRFKAKASKAKQAQSRIKQLERMETILPAHSASAFSFSFAEPEDLPNPLIRMEHVQLGYGEKVILNEVKLNLVPGSRIGLLGRNGQGKSTLIKLLADVLNPLKGEFTTAQGLKVGYFAQHQLEYLDPKASPLLHLQRLDSRATEQQLRDFLGGFGFFGDAALASVAPMSGGEKARLVLAIIVYQKPNLLLLDEPTNHLDLEMRHALNMALQGFDGAMVLVSHDRFLLASVCEDFYLVDSGHAAPFDGDLDDYREWILSQQGEQKPAKESRPKDDRKAQKRKDAEFRQAIAPYTKALQKHEKQLEKLSAELSSLEMRLSDTQLYNDDNKAKLMALLNEQKQLTAAQEETEMAWMEAQEAIEQARQDYDSNL</sequence>
<evidence type="ECO:0000256" key="5">
    <source>
        <dbReference type="ARBA" id="ARBA00069073"/>
    </source>
</evidence>
<dbReference type="KEGG" id="salk:FBQ74_16665"/>
<dbReference type="InterPro" id="IPR003593">
    <property type="entry name" value="AAA+_ATPase"/>
</dbReference>
<evidence type="ECO:0000256" key="3">
    <source>
        <dbReference type="ARBA" id="ARBA00022840"/>
    </source>
</evidence>
<keyword evidence="2" id="KW-0547">Nucleotide-binding</keyword>
<keyword evidence="1" id="KW-0677">Repeat</keyword>
<dbReference type="FunFam" id="3.40.50.300:FF:000011">
    <property type="entry name" value="Putative ABC transporter ATP-binding component"/>
    <property type="match status" value="1"/>
</dbReference>
<dbReference type="InterPro" id="IPR032781">
    <property type="entry name" value="ABC_tran_Xtn"/>
</dbReference>
<dbReference type="RefSeq" id="WP_139757738.1">
    <property type="nucleotide sequence ID" value="NZ_CP039852.1"/>
</dbReference>
<dbReference type="InterPro" id="IPR017871">
    <property type="entry name" value="ABC_transporter-like_CS"/>
</dbReference>
<keyword evidence="10" id="KW-1185">Reference proteome</keyword>
<evidence type="ECO:0000256" key="1">
    <source>
        <dbReference type="ARBA" id="ARBA00022737"/>
    </source>
</evidence>
<dbReference type="FunFam" id="3.40.50.300:FF:002053">
    <property type="entry name" value="ABC transporter ATP-binding protein"/>
    <property type="match status" value="1"/>
</dbReference>
<dbReference type="InterPro" id="IPR050611">
    <property type="entry name" value="ABCF"/>
</dbReference>
<dbReference type="PANTHER" id="PTHR19211:SF14">
    <property type="entry name" value="ATP-BINDING CASSETTE SUB-FAMILY F MEMBER 1"/>
    <property type="match status" value="1"/>
</dbReference>
<dbReference type="GO" id="GO:0016887">
    <property type="term" value="F:ATP hydrolysis activity"/>
    <property type="evidence" value="ECO:0007669"/>
    <property type="project" value="InterPro"/>
</dbReference>
<feature type="domain" description="ABC transporter" evidence="8">
    <location>
        <begin position="313"/>
        <end position="528"/>
    </location>
</feature>
<dbReference type="Pfam" id="PF00005">
    <property type="entry name" value="ABC_tran"/>
    <property type="match status" value="2"/>
</dbReference>
<dbReference type="PROSITE" id="PS50893">
    <property type="entry name" value="ABC_TRANSPORTER_2"/>
    <property type="match status" value="2"/>
</dbReference>
<evidence type="ECO:0000313" key="10">
    <source>
        <dbReference type="Proteomes" id="UP000304912"/>
    </source>
</evidence>
<feature type="compositionally biased region" description="Basic and acidic residues" evidence="7">
    <location>
        <begin position="527"/>
        <end position="545"/>
    </location>
</feature>
<evidence type="ECO:0000256" key="7">
    <source>
        <dbReference type="SAM" id="MobiDB-lite"/>
    </source>
</evidence>
<dbReference type="EMBL" id="CP039852">
    <property type="protein sequence ID" value="QCZ95008.1"/>
    <property type="molecule type" value="Genomic_DNA"/>
</dbReference>
<evidence type="ECO:0000256" key="2">
    <source>
        <dbReference type="ARBA" id="ARBA00022741"/>
    </source>
</evidence>
<dbReference type="SMART" id="SM00382">
    <property type="entry name" value="AAA"/>
    <property type="match status" value="2"/>
</dbReference>
<dbReference type="Pfam" id="PF12848">
    <property type="entry name" value="ABC_tran_Xtn"/>
    <property type="match status" value="1"/>
</dbReference>
<comment type="similarity">
    <text evidence="4">Belongs to the ABC transporter superfamily. ABCF family. YheS subfamily.</text>
</comment>
<keyword evidence="6" id="KW-0175">Coiled coil</keyword>